<sequence>MEDHRGEGNDGGIHMISDDRLKHPIDKLRTTQILPPIQLRIQDGGRAHQDGVDHDEAEEEEEGPKLEHDKHERHCMAGSAATSNLGSEGRGGKRPKILVVCSPQAPSPPHPVFHGVAREDYAVPHGSAWAHPSSSFNIDA</sequence>
<dbReference type="EMBL" id="AP005385">
    <property type="protein sequence ID" value="BAD22153.1"/>
    <property type="molecule type" value="Genomic_DNA"/>
</dbReference>
<evidence type="ECO:0000256" key="1">
    <source>
        <dbReference type="SAM" id="MobiDB-lite"/>
    </source>
</evidence>
<dbReference type="AlphaFoldDB" id="Q6K5H2"/>
<accession>Q6K5H2</accession>
<feature type="region of interest" description="Disordered" evidence="1">
    <location>
        <begin position="36"/>
        <end position="95"/>
    </location>
</feature>
<name>Q6K5H2_ORYSJ</name>
<evidence type="ECO:0000313" key="2">
    <source>
        <dbReference type="EMBL" id="BAD22153.1"/>
    </source>
</evidence>
<reference evidence="3" key="2">
    <citation type="journal article" date="2008" name="Nucleic Acids Res.">
        <title>The rice annotation project database (RAP-DB): 2008 update.</title>
        <authorList>
            <consortium name="The rice annotation project (RAP)"/>
        </authorList>
    </citation>
    <scope>GENOME REANNOTATION</scope>
    <source>
        <strain evidence="3">cv. Nipponbare</strain>
    </source>
</reference>
<evidence type="ECO:0000313" key="3">
    <source>
        <dbReference type="Proteomes" id="UP000000763"/>
    </source>
</evidence>
<gene>
    <name evidence="2" type="primary">OJ1791_B03.28</name>
</gene>
<protein>
    <submittedName>
        <fullName evidence="2">Uncharacterized protein</fullName>
    </submittedName>
</protein>
<dbReference type="Proteomes" id="UP000000763">
    <property type="component" value="Chromosome 2"/>
</dbReference>
<proteinExistence type="predicted"/>
<organism evidence="2 3">
    <name type="scientific">Oryza sativa subsp. japonica</name>
    <name type="common">Rice</name>
    <dbReference type="NCBI Taxonomy" id="39947"/>
    <lineage>
        <taxon>Eukaryota</taxon>
        <taxon>Viridiplantae</taxon>
        <taxon>Streptophyta</taxon>
        <taxon>Embryophyta</taxon>
        <taxon>Tracheophyta</taxon>
        <taxon>Spermatophyta</taxon>
        <taxon>Magnoliopsida</taxon>
        <taxon>Liliopsida</taxon>
        <taxon>Poales</taxon>
        <taxon>Poaceae</taxon>
        <taxon>BOP clade</taxon>
        <taxon>Oryzoideae</taxon>
        <taxon>Oryzeae</taxon>
        <taxon>Oryzinae</taxon>
        <taxon>Oryza</taxon>
        <taxon>Oryza sativa</taxon>
    </lineage>
</organism>
<reference evidence="3" key="1">
    <citation type="journal article" date="2005" name="Nature">
        <title>The map-based sequence of the rice genome.</title>
        <authorList>
            <consortium name="International rice genome sequencing project (IRGSP)"/>
            <person name="Matsumoto T."/>
            <person name="Wu J."/>
            <person name="Kanamori H."/>
            <person name="Katayose Y."/>
            <person name="Fujisawa M."/>
            <person name="Namiki N."/>
            <person name="Mizuno H."/>
            <person name="Yamamoto K."/>
            <person name="Antonio B.A."/>
            <person name="Baba T."/>
            <person name="Sakata K."/>
            <person name="Nagamura Y."/>
            <person name="Aoki H."/>
            <person name="Arikawa K."/>
            <person name="Arita K."/>
            <person name="Bito T."/>
            <person name="Chiden Y."/>
            <person name="Fujitsuka N."/>
            <person name="Fukunaka R."/>
            <person name="Hamada M."/>
            <person name="Harada C."/>
            <person name="Hayashi A."/>
            <person name="Hijishita S."/>
            <person name="Honda M."/>
            <person name="Hosokawa S."/>
            <person name="Ichikawa Y."/>
            <person name="Idonuma A."/>
            <person name="Iijima M."/>
            <person name="Ikeda M."/>
            <person name="Ikeno M."/>
            <person name="Ito K."/>
            <person name="Ito S."/>
            <person name="Ito T."/>
            <person name="Ito Y."/>
            <person name="Ito Y."/>
            <person name="Iwabuchi A."/>
            <person name="Kamiya K."/>
            <person name="Karasawa W."/>
            <person name="Kurita K."/>
            <person name="Katagiri S."/>
            <person name="Kikuta A."/>
            <person name="Kobayashi H."/>
            <person name="Kobayashi N."/>
            <person name="Machita K."/>
            <person name="Maehara T."/>
            <person name="Masukawa M."/>
            <person name="Mizubayashi T."/>
            <person name="Mukai Y."/>
            <person name="Nagasaki H."/>
            <person name="Nagata Y."/>
            <person name="Naito S."/>
            <person name="Nakashima M."/>
            <person name="Nakama Y."/>
            <person name="Nakamichi Y."/>
            <person name="Nakamura M."/>
            <person name="Meguro A."/>
            <person name="Negishi M."/>
            <person name="Ohta I."/>
            <person name="Ohta T."/>
            <person name="Okamoto M."/>
            <person name="Ono N."/>
            <person name="Saji S."/>
            <person name="Sakaguchi M."/>
            <person name="Sakai K."/>
            <person name="Shibata M."/>
            <person name="Shimokawa T."/>
            <person name="Song J."/>
            <person name="Takazaki Y."/>
            <person name="Terasawa K."/>
            <person name="Tsugane M."/>
            <person name="Tsuji K."/>
            <person name="Ueda S."/>
            <person name="Waki K."/>
            <person name="Yamagata H."/>
            <person name="Yamamoto M."/>
            <person name="Yamamoto S."/>
            <person name="Yamane H."/>
            <person name="Yoshiki S."/>
            <person name="Yoshihara R."/>
            <person name="Yukawa K."/>
            <person name="Zhong H."/>
            <person name="Yano M."/>
            <person name="Yuan Q."/>
            <person name="Ouyang S."/>
            <person name="Liu J."/>
            <person name="Jones K.M."/>
            <person name="Gansberger K."/>
            <person name="Moffat K."/>
            <person name="Hill J."/>
            <person name="Bera J."/>
            <person name="Fadrosh D."/>
            <person name="Jin S."/>
            <person name="Johri S."/>
            <person name="Kim M."/>
            <person name="Overton L."/>
            <person name="Reardon M."/>
            <person name="Tsitrin T."/>
            <person name="Vuong H."/>
            <person name="Weaver B."/>
            <person name="Ciecko A."/>
            <person name="Tallon L."/>
            <person name="Jackson J."/>
            <person name="Pai G."/>
            <person name="Aken S.V."/>
            <person name="Utterback T."/>
            <person name="Reidmuller S."/>
            <person name="Feldblyum T."/>
            <person name="Hsiao J."/>
            <person name="Zismann V."/>
            <person name="Iobst S."/>
            <person name="de Vazeille A.R."/>
            <person name="Buell C.R."/>
            <person name="Ying K."/>
            <person name="Li Y."/>
            <person name="Lu T."/>
            <person name="Huang Y."/>
            <person name="Zhao Q."/>
            <person name="Feng Q."/>
            <person name="Zhang L."/>
            <person name="Zhu J."/>
            <person name="Weng Q."/>
            <person name="Mu J."/>
            <person name="Lu Y."/>
            <person name="Fan D."/>
            <person name="Liu Y."/>
            <person name="Guan J."/>
            <person name="Zhang Y."/>
            <person name="Yu S."/>
            <person name="Liu X."/>
            <person name="Zhang Y."/>
            <person name="Hong G."/>
            <person name="Han B."/>
            <person name="Choisne N."/>
            <person name="Demange N."/>
            <person name="Orjeda G."/>
            <person name="Samain S."/>
            <person name="Cattolico L."/>
            <person name="Pelletier E."/>
            <person name="Couloux A."/>
            <person name="Segurens B."/>
            <person name="Wincker P."/>
            <person name="D'Hont A."/>
            <person name="Scarpelli C."/>
            <person name="Weissenbach J."/>
            <person name="Salanoubat M."/>
            <person name="Quetier F."/>
            <person name="Yu Y."/>
            <person name="Kim H.R."/>
            <person name="Rambo T."/>
            <person name="Currie J."/>
            <person name="Collura K."/>
            <person name="Luo M."/>
            <person name="Yang T."/>
            <person name="Ammiraju J.S.S."/>
            <person name="Engler F."/>
            <person name="Soderlund C."/>
            <person name="Wing R.A."/>
            <person name="Palmer L.E."/>
            <person name="de la Bastide M."/>
            <person name="Spiegel L."/>
            <person name="Nascimento L."/>
            <person name="Zutavern T."/>
            <person name="O'Shaughnessy A."/>
            <person name="Dike S."/>
            <person name="Dedhia N."/>
            <person name="Preston R."/>
            <person name="Balija V."/>
            <person name="McCombie W.R."/>
            <person name="Chow T."/>
            <person name="Chen H."/>
            <person name="Chung M."/>
            <person name="Chen C."/>
            <person name="Shaw J."/>
            <person name="Wu H."/>
            <person name="Hsiao K."/>
            <person name="Chao Y."/>
            <person name="Chu M."/>
            <person name="Cheng C."/>
            <person name="Hour A."/>
            <person name="Lee P."/>
            <person name="Lin S."/>
            <person name="Lin Y."/>
            <person name="Liou J."/>
            <person name="Liu S."/>
            <person name="Hsing Y."/>
            <person name="Raghuvanshi S."/>
            <person name="Mohanty A."/>
            <person name="Bharti A.K."/>
            <person name="Gaur A."/>
            <person name="Gupta V."/>
            <person name="Kumar D."/>
            <person name="Ravi V."/>
            <person name="Vij S."/>
            <person name="Kapur A."/>
            <person name="Khurana P."/>
            <person name="Khurana P."/>
            <person name="Khurana J.P."/>
            <person name="Tyagi A.K."/>
            <person name="Gaikwad K."/>
            <person name="Singh A."/>
            <person name="Dalal V."/>
            <person name="Srivastava S."/>
            <person name="Dixit A."/>
            <person name="Pal A.K."/>
            <person name="Ghazi I.A."/>
            <person name="Yadav M."/>
            <person name="Pandit A."/>
            <person name="Bhargava A."/>
            <person name="Sureshbabu K."/>
            <person name="Batra K."/>
            <person name="Sharma T.R."/>
            <person name="Mohapatra T."/>
            <person name="Singh N.K."/>
            <person name="Messing J."/>
            <person name="Nelson A.B."/>
            <person name="Fuks G."/>
            <person name="Kavchok S."/>
            <person name="Keizer G."/>
            <person name="Linton E."/>
            <person name="Llaca V."/>
            <person name="Song R."/>
            <person name="Tanyolac B."/>
            <person name="Young S."/>
            <person name="Ho-Il K."/>
            <person name="Hahn J.H."/>
            <person name="Sangsakoo G."/>
            <person name="Vanavichit A."/>
            <person name="de Mattos Luiz.A.T."/>
            <person name="Zimmer P.D."/>
            <person name="Malone G."/>
            <person name="Dellagostin O."/>
            <person name="de Oliveira A.C."/>
            <person name="Bevan M."/>
            <person name="Bancroft I."/>
            <person name="Minx P."/>
            <person name="Cordum H."/>
            <person name="Wilson R."/>
            <person name="Cheng Z."/>
            <person name="Jin W."/>
            <person name="Jiang J."/>
            <person name="Leong S.A."/>
            <person name="Iwama H."/>
            <person name="Gojobori T."/>
            <person name="Itoh T."/>
            <person name="Niimura Y."/>
            <person name="Fujii Y."/>
            <person name="Habara T."/>
            <person name="Sakai H."/>
            <person name="Sato Y."/>
            <person name="Wilson G."/>
            <person name="Kumar K."/>
            <person name="McCouch S."/>
            <person name="Juretic N."/>
            <person name="Hoen D."/>
            <person name="Wright S."/>
            <person name="Bruskiewich R."/>
            <person name="Bureau T."/>
            <person name="Miyao A."/>
            <person name="Hirochika H."/>
            <person name="Nishikawa T."/>
            <person name="Kadowaki K."/>
            <person name="Sugiura M."/>
            <person name="Burr B."/>
            <person name="Sasaki T."/>
        </authorList>
    </citation>
    <scope>NUCLEOTIDE SEQUENCE [LARGE SCALE GENOMIC DNA]</scope>
    <source>
        <strain evidence="3">cv. Nipponbare</strain>
    </source>
</reference>
<feature type="compositionally biased region" description="Basic and acidic residues" evidence="1">
    <location>
        <begin position="63"/>
        <end position="75"/>
    </location>
</feature>
<feature type="compositionally biased region" description="Basic and acidic residues" evidence="1">
    <location>
        <begin position="43"/>
        <end position="54"/>
    </location>
</feature>